<evidence type="ECO:0000256" key="1">
    <source>
        <dbReference type="SAM" id="SignalP"/>
    </source>
</evidence>
<dbReference type="Proteomes" id="UP001430953">
    <property type="component" value="Unassembled WGS sequence"/>
</dbReference>
<keyword evidence="1" id="KW-0732">Signal</keyword>
<dbReference type="EMBL" id="JADYXP020000007">
    <property type="protein sequence ID" value="KAL0119838.1"/>
    <property type="molecule type" value="Genomic_DNA"/>
</dbReference>
<dbReference type="AlphaFoldDB" id="A0AAW2FWM1"/>
<name>A0AAW2FWM1_9HYME</name>
<accession>A0AAW2FWM1</accession>
<keyword evidence="3" id="KW-1185">Reference proteome</keyword>
<gene>
    <name evidence="2" type="ORF">PUN28_007932</name>
</gene>
<evidence type="ECO:0000313" key="2">
    <source>
        <dbReference type="EMBL" id="KAL0119838.1"/>
    </source>
</evidence>
<evidence type="ECO:0000313" key="3">
    <source>
        <dbReference type="Proteomes" id="UP001430953"/>
    </source>
</evidence>
<evidence type="ECO:0008006" key="4">
    <source>
        <dbReference type="Google" id="ProtNLM"/>
    </source>
</evidence>
<organism evidence="2 3">
    <name type="scientific">Cardiocondyla obscurior</name>
    <dbReference type="NCBI Taxonomy" id="286306"/>
    <lineage>
        <taxon>Eukaryota</taxon>
        <taxon>Metazoa</taxon>
        <taxon>Ecdysozoa</taxon>
        <taxon>Arthropoda</taxon>
        <taxon>Hexapoda</taxon>
        <taxon>Insecta</taxon>
        <taxon>Pterygota</taxon>
        <taxon>Neoptera</taxon>
        <taxon>Endopterygota</taxon>
        <taxon>Hymenoptera</taxon>
        <taxon>Apocrita</taxon>
        <taxon>Aculeata</taxon>
        <taxon>Formicoidea</taxon>
        <taxon>Formicidae</taxon>
        <taxon>Myrmicinae</taxon>
        <taxon>Cardiocondyla</taxon>
    </lineage>
</organism>
<feature type="chain" id="PRO_5043912559" description="Secreted protein" evidence="1">
    <location>
        <begin position="19"/>
        <end position="88"/>
    </location>
</feature>
<protein>
    <recommendedName>
        <fullName evidence="4">Secreted protein</fullName>
    </recommendedName>
</protein>
<proteinExistence type="predicted"/>
<reference evidence="2 3" key="1">
    <citation type="submission" date="2023-03" db="EMBL/GenBank/DDBJ databases">
        <title>High recombination rates correlate with genetic variation in Cardiocondyla obscurior ants.</title>
        <authorList>
            <person name="Errbii M."/>
        </authorList>
    </citation>
    <scope>NUCLEOTIDE SEQUENCE [LARGE SCALE GENOMIC DNA]</scope>
    <source>
        <strain evidence="2">Alpha-2009</strain>
        <tissue evidence="2">Whole body</tissue>
    </source>
</reference>
<feature type="signal peptide" evidence="1">
    <location>
        <begin position="1"/>
        <end position="18"/>
    </location>
</feature>
<comment type="caution">
    <text evidence="2">The sequence shown here is derived from an EMBL/GenBank/DDBJ whole genome shotgun (WGS) entry which is preliminary data.</text>
</comment>
<sequence>MQYMLLSVSCSILRTSCCCFLTVSNARLLFCSAIHAASHLPQFSVRKHPVHSPQRLDDFFSTLGSHGASYSYRCPLSFSLYFLCFLSS</sequence>